<feature type="domain" description="NAD-dependent epimerase/dehydratase" evidence="4">
    <location>
        <begin position="6"/>
        <end position="168"/>
    </location>
</feature>
<evidence type="ECO:0000259" key="4">
    <source>
        <dbReference type="Pfam" id="PF01370"/>
    </source>
</evidence>
<sequence>MMNRLLITGAAGGLGTVCRDRLKHMAKTLRLSDVVDMPPAGENEEVVVCDLGDKAAVEDLVRGCDGIVHLGGRSIEDTWSVIRNANIDGVFNLYEACRKTGCNRVIFASSNHAVGFHKQSTRLDANALTKPDGLYGVSKVFGEAMASMYYDKFGIETASVRIGSCFPEPKNRRMLASWMSYDDFVRLIECVFRAPKLGCPIIYGASNNATGWWDNREVGFLGWEPQDRAEDYRAVVEQMEEMPAIDAPQVVYQGGVFTVDGIHEE</sequence>
<organism evidence="5 6">
    <name type="scientific">Vannielia litorea</name>
    <dbReference type="NCBI Taxonomy" id="1217970"/>
    <lineage>
        <taxon>Bacteria</taxon>
        <taxon>Pseudomonadati</taxon>
        <taxon>Pseudomonadota</taxon>
        <taxon>Alphaproteobacteria</taxon>
        <taxon>Rhodobacterales</taxon>
        <taxon>Paracoccaceae</taxon>
        <taxon>Vannielia</taxon>
    </lineage>
</organism>
<dbReference type="EMBL" id="FSRL01000002">
    <property type="protein sequence ID" value="SIO31453.1"/>
    <property type="molecule type" value="Genomic_DNA"/>
</dbReference>
<dbReference type="SUPFAM" id="SSF51735">
    <property type="entry name" value="NAD(P)-binding Rossmann-fold domains"/>
    <property type="match status" value="1"/>
</dbReference>
<dbReference type="InterPro" id="IPR001509">
    <property type="entry name" value="Epimerase_deHydtase"/>
</dbReference>
<protein>
    <submittedName>
        <fullName evidence="5">Uronate dehydrogenase</fullName>
    </submittedName>
</protein>
<dbReference type="GO" id="GO:0016491">
    <property type="term" value="F:oxidoreductase activity"/>
    <property type="evidence" value="ECO:0007669"/>
    <property type="project" value="UniProtKB-KW"/>
</dbReference>
<comment type="similarity">
    <text evidence="1">Belongs to the NAD(P)-dependent epimerase/dehydratase family.</text>
</comment>
<accession>A0A1N6IHJ9</accession>
<dbReference type="Gene3D" id="3.40.50.720">
    <property type="entry name" value="NAD(P)-binding Rossmann-like Domain"/>
    <property type="match status" value="1"/>
</dbReference>
<keyword evidence="2" id="KW-0560">Oxidoreductase</keyword>
<dbReference type="PANTHER" id="PTHR43103">
    <property type="entry name" value="NUCLEOSIDE-DIPHOSPHATE-SUGAR EPIMERASE"/>
    <property type="match status" value="1"/>
</dbReference>
<dbReference type="RefSeq" id="WP_217694080.1">
    <property type="nucleotide sequence ID" value="NZ_FSRL01000002.1"/>
</dbReference>
<dbReference type="STRING" id="1217970.SAMN05444002_3900"/>
<dbReference type="InterPro" id="IPR036291">
    <property type="entry name" value="NAD(P)-bd_dom_sf"/>
</dbReference>
<gene>
    <name evidence="5" type="ORF">SAMN05444002_3900</name>
</gene>
<evidence type="ECO:0000256" key="3">
    <source>
        <dbReference type="ARBA" id="ARBA00023027"/>
    </source>
</evidence>
<dbReference type="AlphaFoldDB" id="A0A1N6IHJ9"/>
<keyword evidence="3" id="KW-0520">NAD</keyword>
<dbReference type="PANTHER" id="PTHR43103:SF5">
    <property type="entry name" value="4-EPIMERASE, PUTATIVE (AFU_ORTHOLOGUE AFUA_7G00360)-RELATED"/>
    <property type="match status" value="1"/>
</dbReference>
<reference evidence="6" key="1">
    <citation type="submission" date="2016-11" db="EMBL/GenBank/DDBJ databases">
        <authorList>
            <person name="Varghese N."/>
            <person name="Submissions S."/>
        </authorList>
    </citation>
    <scope>NUCLEOTIDE SEQUENCE [LARGE SCALE GENOMIC DNA]</scope>
    <source>
        <strain evidence="6">DSM 29440</strain>
    </source>
</reference>
<name>A0A1N6IHJ9_9RHOB</name>
<evidence type="ECO:0000313" key="5">
    <source>
        <dbReference type="EMBL" id="SIO31453.1"/>
    </source>
</evidence>
<proteinExistence type="inferred from homology"/>
<evidence type="ECO:0000313" key="6">
    <source>
        <dbReference type="Proteomes" id="UP000184932"/>
    </source>
</evidence>
<evidence type="ECO:0000256" key="2">
    <source>
        <dbReference type="ARBA" id="ARBA00023002"/>
    </source>
</evidence>
<evidence type="ECO:0000256" key="1">
    <source>
        <dbReference type="ARBA" id="ARBA00007637"/>
    </source>
</evidence>
<keyword evidence="6" id="KW-1185">Reference proteome</keyword>
<dbReference type="Proteomes" id="UP000184932">
    <property type="component" value="Unassembled WGS sequence"/>
</dbReference>
<dbReference type="Pfam" id="PF01370">
    <property type="entry name" value="Epimerase"/>
    <property type="match status" value="1"/>
</dbReference>